<proteinExistence type="predicted"/>
<dbReference type="Proteomes" id="UP000289206">
    <property type="component" value="Segment"/>
</dbReference>
<evidence type="ECO:0000313" key="1">
    <source>
        <dbReference type="EMBL" id="QAY16183.1"/>
    </source>
</evidence>
<dbReference type="GeneID" id="55011162"/>
<sequence length="68" mass="7486">MTRTFTPDQTIIKPGPDGTVRKTTRIHVKRVCNICHENVGDVTEAELDAAIAGLPLPAIENHHCQEQP</sequence>
<gene>
    <name evidence="1" type="primary">71</name>
    <name evidence="1" type="ORF">SEA_SONALI_71</name>
</gene>
<name>A0A411CR09_9CAUD</name>
<dbReference type="KEGG" id="vg:55011162"/>
<dbReference type="RefSeq" id="YP_009819744.1">
    <property type="nucleotide sequence ID" value="NC_048152.1"/>
</dbReference>
<evidence type="ECO:0000313" key="2">
    <source>
        <dbReference type="Proteomes" id="UP000289206"/>
    </source>
</evidence>
<dbReference type="EMBL" id="MK411746">
    <property type="protein sequence ID" value="QAY16183.1"/>
    <property type="molecule type" value="Genomic_DNA"/>
</dbReference>
<protein>
    <submittedName>
        <fullName evidence="1">Uncharacterized protein</fullName>
    </submittedName>
</protein>
<reference evidence="1 2" key="1">
    <citation type="submission" date="2019-01" db="EMBL/GenBank/DDBJ databases">
        <authorList>
            <person name="Adair T.L."/>
            <person name="Lucas L.G."/>
            <person name="Young A.M."/>
            <person name="Antrich S.C."/>
            <person name="Baird A.G."/>
            <person name="Dunn E.L."/>
            <person name="Fernandes B.I."/>
            <person name="Fraley E.G."/>
            <person name="Ghanem A.X."/>
            <person name="Gilbert M.G."/>
            <person name="Morris T.B."/>
            <person name="Nortch B.D."/>
            <person name="Overcash M.E."/>
            <person name="Pavleszek K.E."/>
            <person name="Pellegrini L.I.O."/>
            <person name="Pham L.T."/>
            <person name="Rule L.S."/>
            <person name="Schultz E.M."/>
            <person name="Smith J."/>
            <person name="Thong B.J."/>
            <person name="Turner H.A."/>
            <person name="Walker G."/>
            <person name="Whitaker Z.J."/>
            <person name="Wilsey R.N."/>
            <person name="Yanney R.L."/>
            <person name="Klyczek K."/>
            <person name="Garlena R.A."/>
            <person name="Russell D.A."/>
            <person name="Pope W.H."/>
            <person name="Jacobs-Sera D."/>
            <person name="Hatfull G.F."/>
        </authorList>
    </citation>
    <scope>NUCLEOTIDE SEQUENCE [LARGE SCALE GENOMIC DNA]</scope>
</reference>
<keyword evidence="2" id="KW-1185">Reference proteome</keyword>
<accession>A0A411CR09</accession>
<organism evidence="1 2">
    <name type="scientific">Arthrobacter phage Sonali</name>
    <dbReference type="NCBI Taxonomy" id="2510495"/>
    <lineage>
        <taxon>Viruses</taxon>
        <taxon>Duplodnaviria</taxon>
        <taxon>Heunggongvirae</taxon>
        <taxon>Uroviricota</taxon>
        <taxon>Caudoviricetes</taxon>
        <taxon>Sonalivirus</taxon>
        <taxon>Sonalivirus sonali</taxon>
    </lineage>
</organism>